<protein>
    <submittedName>
        <fullName evidence="1">Uncharacterized protein</fullName>
    </submittedName>
</protein>
<dbReference type="PROSITE" id="PS51257">
    <property type="entry name" value="PROKAR_LIPOPROTEIN"/>
    <property type="match status" value="1"/>
</dbReference>
<gene>
    <name evidence="1" type="ORF">SAMN05444128_2920</name>
</gene>
<proteinExistence type="predicted"/>
<dbReference type="STRING" id="1317125.SAMN05444128_2920"/>
<keyword evidence="2" id="KW-1185">Reference proteome</keyword>
<evidence type="ECO:0000313" key="1">
    <source>
        <dbReference type="EMBL" id="SIT92685.1"/>
    </source>
</evidence>
<dbReference type="AlphaFoldDB" id="A0A1R3XM20"/>
<dbReference type="EMBL" id="FTPP01000002">
    <property type="protein sequence ID" value="SIT92685.1"/>
    <property type="molecule type" value="Genomic_DNA"/>
</dbReference>
<sequence>MHKLLVLLLAIAAFSCTNKPGSTAQSANSEQLVFDRIAYVYQLKPTIAKDIWPGFDEERYDVPLIYYTDSSSFIANPTDKFLQMYSPALVFQNSALQIYKTAARLDSTPFHMAVGFSFSDASDYDYFSPFMHCSSLEETAKVVTDVAATEVWVSMVVHEYFHGFQLQHKSYRQYFADSLGSFNKGLLKGLYKDQVWFKKQIDQENTLLLQALETDNRDEIRKLLSAFFKERENRRNETMLKHDVDIGAAEKLYETMEGTARYVEQKLYEKFSQKQPDANLQRADSAYQGYEYFKSHKLDNDKWLYLTAESGVYFYATGFNMARVLDKLGVPYKERLFKESKLSLEDILRTI</sequence>
<accession>A0A1R3XM20</accession>
<evidence type="ECO:0000313" key="2">
    <source>
        <dbReference type="Proteomes" id="UP000187181"/>
    </source>
</evidence>
<dbReference type="Proteomes" id="UP000187181">
    <property type="component" value="Unassembled WGS sequence"/>
</dbReference>
<dbReference type="OrthoDB" id="1491184at2"/>
<name>A0A1R3XM20_9BACT</name>
<reference evidence="2" key="1">
    <citation type="submission" date="2017-01" db="EMBL/GenBank/DDBJ databases">
        <authorList>
            <person name="Varghese N."/>
            <person name="Submissions S."/>
        </authorList>
    </citation>
    <scope>NUCLEOTIDE SEQUENCE [LARGE SCALE GENOMIC DNA]</scope>
    <source>
        <strain evidence="2">LP100</strain>
    </source>
</reference>
<dbReference type="RefSeq" id="WP_076670030.1">
    <property type="nucleotide sequence ID" value="NZ_FTPP01000002.1"/>
</dbReference>
<organism evidence="1 2">
    <name type="scientific">Pontibacter indicus</name>
    <dbReference type="NCBI Taxonomy" id="1317125"/>
    <lineage>
        <taxon>Bacteria</taxon>
        <taxon>Pseudomonadati</taxon>
        <taxon>Bacteroidota</taxon>
        <taxon>Cytophagia</taxon>
        <taxon>Cytophagales</taxon>
        <taxon>Hymenobacteraceae</taxon>
        <taxon>Pontibacter</taxon>
    </lineage>
</organism>